<dbReference type="SUPFAM" id="SSF101327">
    <property type="entry name" value="YgfB-like"/>
    <property type="match status" value="1"/>
</dbReference>
<dbReference type="AlphaFoldDB" id="A1SUH7"/>
<keyword evidence="2" id="KW-1185">Reference proteome</keyword>
<reference evidence="1 2" key="1">
    <citation type="submission" date="2007-01" db="EMBL/GenBank/DDBJ databases">
        <title>Complete sequence of Psychromonas ingrahamii 37.</title>
        <authorList>
            <consortium name="US DOE Joint Genome Institute"/>
            <person name="Copeland A."/>
            <person name="Lucas S."/>
            <person name="Lapidus A."/>
            <person name="Barry K."/>
            <person name="Detter J.C."/>
            <person name="Glavina del Rio T."/>
            <person name="Hammon N."/>
            <person name="Israni S."/>
            <person name="Dalin E."/>
            <person name="Tice H."/>
            <person name="Pitluck S."/>
            <person name="Thompson L.S."/>
            <person name="Brettin T."/>
            <person name="Bruce D."/>
            <person name="Han C."/>
            <person name="Tapia R."/>
            <person name="Schmutz J."/>
            <person name="Larimer F."/>
            <person name="Land M."/>
            <person name="Hauser L."/>
            <person name="Kyrpides N."/>
            <person name="Ivanova N."/>
            <person name="Staley J."/>
            <person name="Richardson P."/>
        </authorList>
    </citation>
    <scope>NUCLEOTIDE SEQUENCE [LARGE SCALE GENOMIC DNA]</scope>
    <source>
        <strain evidence="1 2">37</strain>
    </source>
</reference>
<evidence type="ECO:0000313" key="1">
    <source>
        <dbReference type="EMBL" id="ABM03142.1"/>
    </source>
</evidence>
<dbReference type="NCBIfam" id="TIGR02292">
    <property type="entry name" value="ygfB_yecA"/>
    <property type="match status" value="1"/>
</dbReference>
<dbReference type="EMBL" id="CP000510">
    <property type="protein sequence ID" value="ABM03142.1"/>
    <property type="molecule type" value="Genomic_DNA"/>
</dbReference>
<dbReference type="HOGENOM" id="CLU_1433386_0_0_6"/>
<gene>
    <name evidence="1" type="ordered locus">Ping_1317</name>
</gene>
<name>A1SUH7_PSYIN</name>
<dbReference type="InterPro" id="IPR036255">
    <property type="entry name" value="YgfB-like_sf"/>
</dbReference>
<dbReference type="RefSeq" id="WP_011769705.1">
    <property type="nucleotide sequence ID" value="NC_008709.1"/>
</dbReference>
<dbReference type="InterPro" id="IPR011978">
    <property type="entry name" value="YgfB-like"/>
</dbReference>
<dbReference type="OrthoDB" id="6213839at2"/>
<protein>
    <submittedName>
        <fullName evidence="1">YecA family protein</fullName>
    </submittedName>
</protein>
<dbReference type="Proteomes" id="UP000000639">
    <property type="component" value="Chromosome"/>
</dbReference>
<dbReference type="eggNOG" id="COG3318">
    <property type="taxonomic scope" value="Bacteria"/>
</dbReference>
<accession>A1SUH7</accession>
<evidence type="ECO:0000313" key="2">
    <source>
        <dbReference type="Proteomes" id="UP000000639"/>
    </source>
</evidence>
<sequence>MNKQTSPYQALVALCEIAEIKKNALDVDQMLGFICAISASPTQLDLQDWLPCLWAEGLMPSFSNEQLAVEFATACMQFYDACLTGYQQSIALVLPTQRWINESLEITEQGSRFASGYLSGFQSIEQNIEIVKEGTLEQLLQTATLLLSKITNPSGDNLEMLTLFNQLPEVDEIVSSLPLLLGTLGHFSLQANYHD</sequence>
<dbReference type="Pfam" id="PF03695">
    <property type="entry name" value="UPF0149"/>
    <property type="match status" value="1"/>
</dbReference>
<dbReference type="STRING" id="357804.Ping_1317"/>
<proteinExistence type="predicted"/>
<organism evidence="1 2">
    <name type="scientific">Psychromonas ingrahamii (strain DSM 17664 / CCUG 51855 / 37)</name>
    <dbReference type="NCBI Taxonomy" id="357804"/>
    <lineage>
        <taxon>Bacteria</taxon>
        <taxon>Pseudomonadati</taxon>
        <taxon>Pseudomonadota</taxon>
        <taxon>Gammaproteobacteria</taxon>
        <taxon>Alteromonadales</taxon>
        <taxon>Psychromonadaceae</taxon>
        <taxon>Psychromonas</taxon>
    </lineage>
</organism>
<dbReference type="KEGG" id="pin:Ping_1317"/>